<dbReference type="PANTHER" id="PTHR43228:SF1">
    <property type="entry name" value="TWO-COMPONENT RESPONSE REGULATOR ARR22"/>
    <property type="match status" value="1"/>
</dbReference>
<dbReference type="EMBL" id="VSSQ01010866">
    <property type="protein sequence ID" value="MPM45412.1"/>
    <property type="molecule type" value="Genomic_DNA"/>
</dbReference>
<organism evidence="2">
    <name type="scientific">bioreactor metagenome</name>
    <dbReference type="NCBI Taxonomy" id="1076179"/>
    <lineage>
        <taxon>unclassified sequences</taxon>
        <taxon>metagenomes</taxon>
        <taxon>ecological metagenomes</taxon>
    </lineage>
</organism>
<dbReference type="Gene3D" id="3.40.50.2300">
    <property type="match status" value="1"/>
</dbReference>
<name>A0A644ZX57_9ZZZZ</name>
<feature type="domain" description="Response regulatory" evidence="1">
    <location>
        <begin position="4"/>
        <end position="119"/>
    </location>
</feature>
<dbReference type="PANTHER" id="PTHR43228">
    <property type="entry name" value="TWO-COMPONENT RESPONSE REGULATOR"/>
    <property type="match status" value="1"/>
</dbReference>
<dbReference type="InterPro" id="IPR052048">
    <property type="entry name" value="ST_Response_Regulator"/>
</dbReference>
<gene>
    <name evidence="2" type="primary">cheY_21</name>
    <name evidence="2" type="ORF">SDC9_92099</name>
</gene>
<dbReference type="SUPFAM" id="SSF52172">
    <property type="entry name" value="CheY-like"/>
    <property type="match status" value="1"/>
</dbReference>
<evidence type="ECO:0000313" key="2">
    <source>
        <dbReference type="EMBL" id="MPM45412.1"/>
    </source>
</evidence>
<comment type="caution">
    <text evidence="2">The sequence shown here is derived from an EMBL/GenBank/DDBJ whole genome shotgun (WGS) entry which is preliminary data.</text>
</comment>
<proteinExistence type="predicted"/>
<protein>
    <submittedName>
        <fullName evidence="2">Chemotaxis protein CheY</fullName>
    </submittedName>
</protein>
<dbReference type="Pfam" id="PF00072">
    <property type="entry name" value="Response_reg"/>
    <property type="match status" value="1"/>
</dbReference>
<dbReference type="PROSITE" id="PS50110">
    <property type="entry name" value="RESPONSE_REGULATORY"/>
    <property type="match status" value="1"/>
</dbReference>
<dbReference type="GO" id="GO:0000160">
    <property type="term" value="P:phosphorelay signal transduction system"/>
    <property type="evidence" value="ECO:0007669"/>
    <property type="project" value="InterPro"/>
</dbReference>
<reference evidence="2" key="1">
    <citation type="submission" date="2019-08" db="EMBL/GenBank/DDBJ databases">
        <authorList>
            <person name="Kucharzyk K."/>
            <person name="Murdoch R.W."/>
            <person name="Higgins S."/>
            <person name="Loffler F."/>
        </authorList>
    </citation>
    <scope>NUCLEOTIDE SEQUENCE</scope>
</reference>
<dbReference type="AlphaFoldDB" id="A0A644ZX57"/>
<dbReference type="SMART" id="SM00448">
    <property type="entry name" value="REC"/>
    <property type="match status" value="1"/>
</dbReference>
<dbReference type="InterPro" id="IPR011006">
    <property type="entry name" value="CheY-like_superfamily"/>
</dbReference>
<sequence>MGYRILIADDSLYARVNLKTILTEAGHEVVGEAGDGADAVGKYRSLSPDLVTMDITMPKLSGVEALEQIVGLDADAKIIMITAIGKPEKVLECLDMGAKHFITKPFDKAKVLAAIEHVMEGREPSES</sequence>
<dbReference type="InterPro" id="IPR001789">
    <property type="entry name" value="Sig_transdc_resp-reg_receiver"/>
</dbReference>
<accession>A0A644ZX57</accession>
<evidence type="ECO:0000259" key="1">
    <source>
        <dbReference type="PROSITE" id="PS50110"/>
    </source>
</evidence>